<evidence type="ECO:0000313" key="2">
    <source>
        <dbReference type="Proteomes" id="UP001055439"/>
    </source>
</evidence>
<accession>A0A9E7G9D9</accession>
<proteinExistence type="predicted"/>
<name>A0A9E7G9D9_9LILI</name>
<organism evidence="1 2">
    <name type="scientific">Musa troglodytarum</name>
    <name type="common">fe'i banana</name>
    <dbReference type="NCBI Taxonomy" id="320322"/>
    <lineage>
        <taxon>Eukaryota</taxon>
        <taxon>Viridiplantae</taxon>
        <taxon>Streptophyta</taxon>
        <taxon>Embryophyta</taxon>
        <taxon>Tracheophyta</taxon>
        <taxon>Spermatophyta</taxon>
        <taxon>Magnoliopsida</taxon>
        <taxon>Liliopsida</taxon>
        <taxon>Zingiberales</taxon>
        <taxon>Musaceae</taxon>
        <taxon>Musa</taxon>
    </lineage>
</organism>
<gene>
    <name evidence="1" type="ORF">MUK42_27947</name>
</gene>
<protein>
    <submittedName>
        <fullName evidence="1">Uncharacterized protein</fullName>
    </submittedName>
</protein>
<evidence type="ECO:0000313" key="1">
    <source>
        <dbReference type="EMBL" id="URE11356.1"/>
    </source>
</evidence>
<dbReference type="EMBL" id="CP097508">
    <property type="protein sequence ID" value="URE11356.1"/>
    <property type="molecule type" value="Genomic_DNA"/>
</dbReference>
<dbReference type="Proteomes" id="UP001055439">
    <property type="component" value="Chromosome 6"/>
</dbReference>
<reference evidence="1" key="1">
    <citation type="submission" date="2022-05" db="EMBL/GenBank/DDBJ databases">
        <title>The Musa troglodytarum L. genome provides insights into the mechanism of non-climacteric behaviour and enrichment of carotenoids.</title>
        <authorList>
            <person name="Wang J."/>
        </authorList>
    </citation>
    <scope>NUCLEOTIDE SEQUENCE</scope>
    <source>
        <tissue evidence="1">Leaf</tissue>
    </source>
</reference>
<dbReference type="AlphaFoldDB" id="A0A9E7G9D9"/>
<keyword evidence="2" id="KW-1185">Reference proteome</keyword>
<sequence>MQLDFGLCQALALTAFRRSNSGLDCFPRRIDDGWLPS</sequence>